<dbReference type="Proteomes" id="UP000480266">
    <property type="component" value="Unassembled WGS sequence"/>
</dbReference>
<dbReference type="Gene3D" id="3.30.300.30">
    <property type="match status" value="1"/>
</dbReference>
<accession>A0A7C9RIX6</accession>
<keyword evidence="3" id="KW-1185">Reference proteome</keyword>
<dbReference type="Pfam" id="PF13193">
    <property type="entry name" value="AMP-binding_C"/>
    <property type="match status" value="1"/>
</dbReference>
<dbReference type="SUPFAM" id="SSF56801">
    <property type="entry name" value="Acetyl-CoA synthetase-like"/>
    <property type="match status" value="1"/>
</dbReference>
<name>A0A7C9RIX6_9BRAD</name>
<evidence type="ECO:0000313" key="2">
    <source>
        <dbReference type="EMBL" id="NGX97940.1"/>
    </source>
</evidence>
<evidence type="ECO:0000259" key="1">
    <source>
        <dbReference type="Pfam" id="PF13193"/>
    </source>
</evidence>
<feature type="non-terminal residue" evidence="2">
    <location>
        <position position="1"/>
    </location>
</feature>
<reference evidence="2" key="1">
    <citation type="submission" date="2020-02" db="EMBL/GenBank/DDBJ databases">
        <title>Draft genome sequence of Candidatus Afipia apatlaquensis IBT-C3, a potential strain for decolorization of textile dyes.</title>
        <authorList>
            <person name="Sanchez-Reyes A."/>
            <person name="Breton-Deval L."/>
            <person name="Mangelson H."/>
            <person name="Sanchez-Flores A."/>
        </authorList>
    </citation>
    <scope>NUCLEOTIDE SEQUENCE [LARGE SCALE GENOMIC DNA]</scope>
    <source>
        <strain evidence="2">IBT-C3</strain>
    </source>
</reference>
<keyword evidence="2" id="KW-0436">Ligase</keyword>
<gene>
    <name evidence="2" type="ORF">G4V63_22845</name>
</gene>
<dbReference type="EMBL" id="JAAMRR010001162">
    <property type="protein sequence ID" value="NGX97940.1"/>
    <property type="molecule type" value="Genomic_DNA"/>
</dbReference>
<dbReference type="GO" id="GO:0016874">
    <property type="term" value="F:ligase activity"/>
    <property type="evidence" value="ECO:0007669"/>
    <property type="project" value="UniProtKB-KW"/>
</dbReference>
<sequence length="66" mass="7633">LIVQLKPEQKANREEILQYMDGKIAKWWMPDDVQFVDAIPHTATGKILKTALRDQFKDYQFPTAAA</sequence>
<organism evidence="2 3">
    <name type="scientific">Candidatus Afipia apatlaquensis</name>
    <dbReference type="NCBI Taxonomy" id="2712852"/>
    <lineage>
        <taxon>Bacteria</taxon>
        <taxon>Pseudomonadati</taxon>
        <taxon>Pseudomonadota</taxon>
        <taxon>Alphaproteobacteria</taxon>
        <taxon>Hyphomicrobiales</taxon>
        <taxon>Nitrobacteraceae</taxon>
        <taxon>Afipia</taxon>
    </lineage>
</organism>
<comment type="caution">
    <text evidence="2">The sequence shown here is derived from an EMBL/GenBank/DDBJ whole genome shotgun (WGS) entry which is preliminary data.</text>
</comment>
<dbReference type="InterPro" id="IPR045851">
    <property type="entry name" value="AMP-bd_C_sf"/>
</dbReference>
<feature type="domain" description="AMP-binding enzyme C-terminal" evidence="1">
    <location>
        <begin position="2"/>
        <end position="46"/>
    </location>
</feature>
<dbReference type="AlphaFoldDB" id="A0A7C9RIX6"/>
<evidence type="ECO:0000313" key="3">
    <source>
        <dbReference type="Proteomes" id="UP000480266"/>
    </source>
</evidence>
<protein>
    <submittedName>
        <fullName evidence="2">Long-chain fatty acid--CoA ligase</fullName>
    </submittedName>
</protein>
<dbReference type="InterPro" id="IPR025110">
    <property type="entry name" value="AMP-bd_C"/>
</dbReference>
<proteinExistence type="predicted"/>